<comment type="caution">
    <text evidence="1">The sequence shown here is derived from an EMBL/GenBank/DDBJ whole genome shotgun (WGS) entry which is preliminary data.</text>
</comment>
<protein>
    <submittedName>
        <fullName evidence="1">Uncharacterized protein</fullName>
    </submittedName>
</protein>
<evidence type="ECO:0000313" key="2">
    <source>
        <dbReference type="Proteomes" id="UP000805193"/>
    </source>
</evidence>
<gene>
    <name evidence="1" type="ORF">HPB47_022935</name>
</gene>
<dbReference type="EMBL" id="JABSTQ010009345">
    <property type="protein sequence ID" value="KAG0430199.1"/>
    <property type="molecule type" value="Genomic_DNA"/>
</dbReference>
<name>A0AC60Q8D6_IXOPE</name>
<sequence length="289" mass="32545">MSRRACTPSAGAAGDRSPPLEARHARPCSAKEPPSYSDSAPRGTALRMAVDSTTGMVATGVRRHPVNDKGSQWQPSSRSVVCSLHFKEEDYKKFVGSSTGETGVTSLIKERLQVERKGLRSEKEPYCSLIIDEMLIQQKVIYDRQVDRIFGLVDIRCEARSKATEVANRLLCFVLRVLSTAYVIPAGYFFTRNLKHDQLRIFTLSVVKAVEEAGFRKVRIVTDNHQTNTAMFRQMSDDNTLQHVVPHPVREGEPLFLSFDPNHLIKNLRTNLLEREMFDGAQMIKGGFF</sequence>
<evidence type="ECO:0000313" key="1">
    <source>
        <dbReference type="EMBL" id="KAG0430199.1"/>
    </source>
</evidence>
<keyword evidence="2" id="KW-1185">Reference proteome</keyword>
<reference evidence="1 2" key="1">
    <citation type="journal article" date="2020" name="Cell">
        <title>Large-Scale Comparative Analyses of Tick Genomes Elucidate Their Genetic Diversity and Vector Capacities.</title>
        <authorList>
            <consortium name="Tick Genome and Microbiome Consortium (TIGMIC)"/>
            <person name="Jia N."/>
            <person name="Wang J."/>
            <person name="Shi W."/>
            <person name="Du L."/>
            <person name="Sun Y."/>
            <person name="Zhan W."/>
            <person name="Jiang J.F."/>
            <person name="Wang Q."/>
            <person name="Zhang B."/>
            <person name="Ji P."/>
            <person name="Bell-Sakyi L."/>
            <person name="Cui X.M."/>
            <person name="Yuan T.T."/>
            <person name="Jiang B.G."/>
            <person name="Yang W.F."/>
            <person name="Lam T.T."/>
            <person name="Chang Q.C."/>
            <person name="Ding S.J."/>
            <person name="Wang X.J."/>
            <person name="Zhu J.G."/>
            <person name="Ruan X.D."/>
            <person name="Zhao L."/>
            <person name="Wei J.T."/>
            <person name="Ye R.Z."/>
            <person name="Que T.C."/>
            <person name="Du C.H."/>
            <person name="Zhou Y.H."/>
            <person name="Cheng J.X."/>
            <person name="Dai P.F."/>
            <person name="Guo W.B."/>
            <person name="Han X.H."/>
            <person name="Huang E.J."/>
            <person name="Li L.F."/>
            <person name="Wei W."/>
            <person name="Gao Y.C."/>
            <person name="Liu J.Z."/>
            <person name="Shao H.Z."/>
            <person name="Wang X."/>
            <person name="Wang C.C."/>
            <person name="Yang T.C."/>
            <person name="Huo Q.B."/>
            <person name="Li W."/>
            <person name="Chen H.Y."/>
            <person name="Chen S.E."/>
            <person name="Zhou L.G."/>
            <person name="Ni X.B."/>
            <person name="Tian J.H."/>
            <person name="Sheng Y."/>
            <person name="Liu T."/>
            <person name="Pan Y.S."/>
            <person name="Xia L.Y."/>
            <person name="Li J."/>
            <person name="Zhao F."/>
            <person name="Cao W.C."/>
        </authorList>
    </citation>
    <scope>NUCLEOTIDE SEQUENCE [LARGE SCALE GENOMIC DNA]</scope>
    <source>
        <strain evidence="1">Iper-2018</strain>
    </source>
</reference>
<proteinExistence type="predicted"/>
<accession>A0AC60Q8D6</accession>
<organism evidence="1 2">
    <name type="scientific">Ixodes persulcatus</name>
    <name type="common">Taiga tick</name>
    <dbReference type="NCBI Taxonomy" id="34615"/>
    <lineage>
        <taxon>Eukaryota</taxon>
        <taxon>Metazoa</taxon>
        <taxon>Ecdysozoa</taxon>
        <taxon>Arthropoda</taxon>
        <taxon>Chelicerata</taxon>
        <taxon>Arachnida</taxon>
        <taxon>Acari</taxon>
        <taxon>Parasitiformes</taxon>
        <taxon>Ixodida</taxon>
        <taxon>Ixodoidea</taxon>
        <taxon>Ixodidae</taxon>
        <taxon>Ixodinae</taxon>
        <taxon>Ixodes</taxon>
    </lineage>
</organism>
<dbReference type="Proteomes" id="UP000805193">
    <property type="component" value="Unassembled WGS sequence"/>
</dbReference>